<dbReference type="Ensembl" id="ENSRFET00010008097.1">
    <property type="protein sequence ID" value="ENSRFEP00010007403.1"/>
    <property type="gene ID" value="ENSRFEG00010004989.1"/>
</dbReference>
<reference evidence="1" key="5">
    <citation type="submission" date="2025-09" db="UniProtKB">
        <authorList>
            <consortium name="Ensembl"/>
        </authorList>
    </citation>
    <scope>IDENTIFICATION</scope>
</reference>
<reference evidence="2" key="3">
    <citation type="submission" date="2018-12" db="EMBL/GenBank/DDBJ databases">
        <title>G10K-VGP greater horseshoe bat female genome, primary haplotype.</title>
        <authorList>
            <person name="Teeling E."/>
            <person name="Myers G."/>
            <person name="Vernes S."/>
            <person name="Pippel M."/>
            <person name="Winkler S."/>
            <person name="Fedrigo O."/>
            <person name="Rhie A."/>
            <person name="Koren S."/>
            <person name="Phillippy A."/>
            <person name="Lewin H."/>
            <person name="Damas J."/>
            <person name="Howe K."/>
            <person name="Mountcastle J."/>
            <person name="Jarvis E.D."/>
        </authorList>
    </citation>
    <scope>NUCLEOTIDE SEQUENCE [LARGE SCALE GENOMIC DNA]</scope>
</reference>
<evidence type="ECO:0000313" key="2">
    <source>
        <dbReference type="Proteomes" id="UP000472240"/>
    </source>
</evidence>
<name>A0A671E6T5_RHIFE</name>
<accession>A0A671E6T5</accession>
<reference evidence="1 2" key="2">
    <citation type="journal article" date="2018" name="Annu Rev Anim Biosci">
        <title>Bat Biology, Genomes, and the Bat1K Project: To Generate Chromosome-Level Genomes for All Living Bat Species.</title>
        <authorList>
            <person name="Teeling E.C."/>
            <person name="Vernes S.C."/>
            <person name="Davalos L.M."/>
            <person name="Ray D.A."/>
            <person name="Gilbert M.T.P."/>
            <person name="Myers E."/>
        </authorList>
    </citation>
    <scope>NUCLEOTIDE SEQUENCE</scope>
</reference>
<reference evidence="1" key="4">
    <citation type="submission" date="2025-08" db="UniProtKB">
        <authorList>
            <consortium name="Ensembl"/>
        </authorList>
    </citation>
    <scope>IDENTIFICATION</scope>
</reference>
<dbReference type="GeneTree" id="ENSGT01010000223350"/>
<protein>
    <submittedName>
        <fullName evidence="1">Uncharacterized protein</fullName>
    </submittedName>
</protein>
<organism evidence="1 2">
    <name type="scientific">Rhinolophus ferrumequinum</name>
    <name type="common">Greater horseshoe bat</name>
    <dbReference type="NCBI Taxonomy" id="59479"/>
    <lineage>
        <taxon>Eukaryota</taxon>
        <taxon>Metazoa</taxon>
        <taxon>Chordata</taxon>
        <taxon>Craniata</taxon>
        <taxon>Vertebrata</taxon>
        <taxon>Euteleostomi</taxon>
        <taxon>Mammalia</taxon>
        <taxon>Eutheria</taxon>
        <taxon>Laurasiatheria</taxon>
        <taxon>Chiroptera</taxon>
        <taxon>Yinpterochiroptera</taxon>
        <taxon>Rhinolophoidea</taxon>
        <taxon>Rhinolophidae</taxon>
        <taxon>Rhinolophinae</taxon>
        <taxon>Rhinolophus</taxon>
    </lineage>
</organism>
<dbReference type="PRINTS" id="PR01854">
    <property type="entry name" value="BR22PROTEIN"/>
</dbReference>
<dbReference type="InterPro" id="IPR013730">
    <property type="entry name" value="Fyv7/TAP26"/>
</dbReference>
<keyword evidence="2" id="KW-1185">Reference proteome</keyword>
<proteinExistence type="predicted"/>
<sequence>MFTCSPVSSRWQSGSFGMGGEGVSPVRFRNKNVSQRTWRLNHTHAFVGSVHEGRGFAFWRKLKIQQNYKKLLRRVKKVETSQEPQFTDGYPDHLKHL</sequence>
<reference evidence="1 2" key="1">
    <citation type="journal article" date="2015" name="Annu Rev Anim Biosci">
        <title>The Genome 10K Project: a way forward.</title>
        <authorList>
            <person name="Koepfli K.P."/>
            <person name="Paten B."/>
            <person name="O'Brien S.J."/>
            <person name="Koepfli K.P."/>
            <person name="Paten B."/>
            <person name="Antunes A."/>
            <person name="Belov K."/>
            <person name="Bustamante C."/>
            <person name="Castoe T.A."/>
            <person name="Clawson H."/>
            <person name="Crawford A.J."/>
            <person name="Diekhans M."/>
            <person name="Distel D."/>
            <person name="Durbin R."/>
            <person name="Earl D."/>
            <person name="Fujita M.K."/>
            <person name="Gamble T."/>
            <person name="Georges A."/>
            <person name="Gemmell N."/>
            <person name="Gilbert M.T."/>
            <person name="Graves J.M."/>
            <person name="Green R.E."/>
            <person name="Hickey G."/>
            <person name="Jarvis E.D."/>
            <person name="Johnson W."/>
            <person name="Komissarov A."/>
            <person name="Korf I."/>
            <person name="Kuhn R."/>
            <person name="Larkin D.M."/>
            <person name="Lewin H."/>
            <person name="Lopez J.V."/>
            <person name="Ma J."/>
            <person name="Marques-Bonet T."/>
            <person name="Miller W."/>
            <person name="Murphy R."/>
            <person name="Pevzner P."/>
            <person name="Shapiro B."/>
            <person name="Steiner C."/>
            <person name="Tamazian G."/>
            <person name="Venkatesh B."/>
            <person name="Wang J."/>
            <person name="Wayne R."/>
            <person name="Wiley E."/>
            <person name="Yang H."/>
            <person name="Zhang G."/>
            <person name="Haussler D."/>
            <person name="Ryder O."/>
            <person name="O'Brien S.J."/>
        </authorList>
    </citation>
    <scope>NUCLEOTIDE SEQUENCE</scope>
</reference>
<evidence type="ECO:0000313" key="1">
    <source>
        <dbReference type="Ensembl" id="ENSRFEP00010007403.1"/>
    </source>
</evidence>
<dbReference type="InParanoid" id="A0A671E6T5"/>
<dbReference type="Proteomes" id="UP000472240">
    <property type="component" value="Chromosome 11"/>
</dbReference>
<dbReference type="AlphaFoldDB" id="A0A671E6T5"/>